<dbReference type="OrthoDB" id="2757546at2759"/>
<name>A0A371DJ07_9APHY</name>
<evidence type="ECO:0000313" key="2">
    <source>
        <dbReference type="EMBL" id="RDX52517.1"/>
    </source>
</evidence>
<feature type="region of interest" description="Disordered" evidence="1">
    <location>
        <begin position="597"/>
        <end position="617"/>
    </location>
</feature>
<keyword evidence="3" id="KW-1185">Reference proteome</keyword>
<protein>
    <submittedName>
        <fullName evidence="2">Uncharacterized protein</fullName>
    </submittedName>
</protein>
<dbReference type="EMBL" id="KZ857390">
    <property type="protein sequence ID" value="RDX52517.1"/>
    <property type="molecule type" value="Genomic_DNA"/>
</dbReference>
<proteinExistence type="predicted"/>
<evidence type="ECO:0000313" key="3">
    <source>
        <dbReference type="Proteomes" id="UP000256964"/>
    </source>
</evidence>
<reference evidence="2 3" key="1">
    <citation type="journal article" date="2018" name="Biotechnol. Biofuels">
        <title>Integrative visual omics of the white-rot fungus Polyporus brumalis exposes the biotechnological potential of its oxidative enzymes for delignifying raw plant biomass.</title>
        <authorList>
            <person name="Miyauchi S."/>
            <person name="Rancon A."/>
            <person name="Drula E."/>
            <person name="Hage H."/>
            <person name="Chaduli D."/>
            <person name="Favel A."/>
            <person name="Grisel S."/>
            <person name="Henrissat B."/>
            <person name="Herpoel-Gimbert I."/>
            <person name="Ruiz-Duenas F.J."/>
            <person name="Chevret D."/>
            <person name="Hainaut M."/>
            <person name="Lin J."/>
            <person name="Wang M."/>
            <person name="Pangilinan J."/>
            <person name="Lipzen A."/>
            <person name="Lesage-Meessen L."/>
            <person name="Navarro D."/>
            <person name="Riley R."/>
            <person name="Grigoriev I.V."/>
            <person name="Zhou S."/>
            <person name="Raouche S."/>
            <person name="Rosso M.N."/>
        </authorList>
    </citation>
    <scope>NUCLEOTIDE SEQUENCE [LARGE SCALE GENOMIC DNA]</scope>
    <source>
        <strain evidence="2 3">BRFM 1820</strain>
    </source>
</reference>
<organism evidence="2 3">
    <name type="scientific">Lentinus brumalis</name>
    <dbReference type="NCBI Taxonomy" id="2498619"/>
    <lineage>
        <taxon>Eukaryota</taxon>
        <taxon>Fungi</taxon>
        <taxon>Dikarya</taxon>
        <taxon>Basidiomycota</taxon>
        <taxon>Agaricomycotina</taxon>
        <taxon>Agaricomycetes</taxon>
        <taxon>Polyporales</taxon>
        <taxon>Polyporaceae</taxon>
        <taxon>Lentinus</taxon>
    </lineage>
</organism>
<gene>
    <name evidence="2" type="ORF">OH76DRAFT_1480626</name>
</gene>
<evidence type="ECO:0000256" key="1">
    <source>
        <dbReference type="SAM" id="MobiDB-lite"/>
    </source>
</evidence>
<accession>A0A371DJ07</accession>
<dbReference type="AlphaFoldDB" id="A0A371DJ07"/>
<dbReference type="Proteomes" id="UP000256964">
    <property type="component" value="Unassembled WGS sequence"/>
</dbReference>
<sequence length="617" mass="69353">MFGGISPSYAASCGMSMIADAKGLAMTQPLVSFAHRMPVVVNAPVPDIDVGELMDAVDPTEESSLIPTGHKRGGNRDIFYTLCLKLRPSDVTHRSIRLRVVKKEFHLAVDTADSSFWFMQEGFQELHEGGDGVYITRDWPEDFAQTRLRRRCLPRPDEPSMGGCVRWGYMDGGAVGKYNALVTVQILRNTDAVVELERWPVSQDLTFALPAWDWTNNCRAKSTVLRIPQVLARALSVEAATQPVDGNAGFAVPGWRAPWGNVDEADRVTIFDVLHEADCVEAVEDIAGGELTEMQLSIRLLIPTGEQLADNDRTRSFLYFGRGTPCGVSLNDGTLALPEFSPPMLIFPDIRVPTEFHMWTLELVAITLLEPIVDNPNYADTAINEWSARRINMAEPRIDETDPIIELEDGTLELNIREGIRTNFDSCSGCSTLPIQVVKKIWTEWYGQPIATFPLPGPDGHTAIWHFGSSERFKDRDLEFEFLDRARKRHRIRCGAQAFLSSPWSYYGDDNLLRTCSCIREDGEETMARANNVWTLGMNFFWSFIVKLEATYARPRPKPENWRHNPTIRFAPQRIVKDGVRIANTWDLEIHGNLPPRLQNELRGGGVPELHPGDGDE</sequence>